<sequence length="75" mass="8871">MHCRYKIQTVFNIIYFILLHSVNNALSLDCRRQFSAQMDASRMTKRCFVCSPTKRTQRMSNVPLSRKAYVVCYTK</sequence>
<keyword evidence="1" id="KW-0732">Signal</keyword>
<reference evidence="2" key="1">
    <citation type="submission" date="2018-01" db="EMBL/GenBank/DDBJ databases">
        <title>An insight into the sialome of Amazonian anophelines.</title>
        <authorList>
            <person name="Ribeiro J.M."/>
            <person name="Scarpassa V."/>
            <person name="Calvo E."/>
        </authorList>
    </citation>
    <scope>NUCLEOTIDE SEQUENCE</scope>
</reference>
<proteinExistence type="predicted"/>
<evidence type="ECO:0000256" key="1">
    <source>
        <dbReference type="SAM" id="SignalP"/>
    </source>
</evidence>
<evidence type="ECO:0000313" key="2">
    <source>
        <dbReference type="EMBL" id="MBW72548.1"/>
    </source>
</evidence>
<protein>
    <submittedName>
        <fullName evidence="2">Putative secreted protein</fullName>
    </submittedName>
</protein>
<feature type="signal peptide" evidence="1">
    <location>
        <begin position="1"/>
        <end position="27"/>
    </location>
</feature>
<organism evidence="2">
    <name type="scientific">Anopheles darlingi</name>
    <name type="common">Mosquito</name>
    <dbReference type="NCBI Taxonomy" id="43151"/>
    <lineage>
        <taxon>Eukaryota</taxon>
        <taxon>Metazoa</taxon>
        <taxon>Ecdysozoa</taxon>
        <taxon>Arthropoda</taxon>
        <taxon>Hexapoda</taxon>
        <taxon>Insecta</taxon>
        <taxon>Pterygota</taxon>
        <taxon>Neoptera</taxon>
        <taxon>Endopterygota</taxon>
        <taxon>Diptera</taxon>
        <taxon>Nematocera</taxon>
        <taxon>Culicoidea</taxon>
        <taxon>Culicidae</taxon>
        <taxon>Anophelinae</taxon>
        <taxon>Anopheles</taxon>
    </lineage>
</organism>
<name>A0A2M4D628_ANODA</name>
<accession>A0A2M4D628</accession>
<dbReference type="EMBL" id="GGFL01008370">
    <property type="protein sequence ID" value="MBW72548.1"/>
    <property type="molecule type" value="Transcribed_RNA"/>
</dbReference>
<dbReference type="AlphaFoldDB" id="A0A2M4D628"/>
<feature type="chain" id="PRO_5014818113" evidence="1">
    <location>
        <begin position="28"/>
        <end position="75"/>
    </location>
</feature>